<proteinExistence type="predicted"/>
<feature type="region of interest" description="Disordered" evidence="1">
    <location>
        <begin position="65"/>
        <end position="98"/>
    </location>
</feature>
<evidence type="ECO:0000313" key="2">
    <source>
        <dbReference type="EMBL" id="EKU74946.1"/>
    </source>
</evidence>
<name>K9CVN1_SPHYA</name>
<dbReference type="AlphaFoldDB" id="K9CVN1"/>
<organism evidence="2 3">
    <name type="scientific">Sphingobium yanoikuyae ATCC 51230</name>
    <dbReference type="NCBI Taxonomy" id="883163"/>
    <lineage>
        <taxon>Bacteria</taxon>
        <taxon>Pseudomonadati</taxon>
        <taxon>Pseudomonadota</taxon>
        <taxon>Alphaproteobacteria</taxon>
        <taxon>Sphingomonadales</taxon>
        <taxon>Sphingomonadaceae</taxon>
        <taxon>Sphingobium</taxon>
    </lineage>
</organism>
<reference evidence="2 3" key="1">
    <citation type="submission" date="2012-09" db="EMBL/GenBank/DDBJ databases">
        <title>The Genome Sequence of Sphingobium yanoikuyae ATCC 51230.</title>
        <authorList>
            <consortium name="The Broad Institute Genome Sequencing Platform"/>
            <person name="Earl A."/>
            <person name="Ward D."/>
            <person name="Feldgarden M."/>
            <person name="Gevers D."/>
            <person name="Huys G."/>
            <person name="Walker B."/>
            <person name="Young S.K."/>
            <person name="Zeng Q."/>
            <person name="Gargeya S."/>
            <person name="Fitzgerald M."/>
            <person name="Haas B."/>
            <person name="Abouelleil A."/>
            <person name="Alvarado L."/>
            <person name="Arachchi H.M."/>
            <person name="Berlin A.M."/>
            <person name="Chapman S.B."/>
            <person name="Goldberg J."/>
            <person name="Griggs A."/>
            <person name="Gujja S."/>
            <person name="Hansen M."/>
            <person name="Howarth C."/>
            <person name="Imamovic A."/>
            <person name="Larimer J."/>
            <person name="McCowen C."/>
            <person name="Montmayeur A."/>
            <person name="Murphy C."/>
            <person name="Neiman D."/>
            <person name="Pearson M."/>
            <person name="Priest M."/>
            <person name="Roberts A."/>
            <person name="Saif S."/>
            <person name="Shea T."/>
            <person name="Sisk P."/>
            <person name="Sykes S."/>
            <person name="Wortman J."/>
            <person name="Nusbaum C."/>
            <person name="Birren B."/>
        </authorList>
    </citation>
    <scope>NUCLEOTIDE SEQUENCE [LARGE SCALE GENOMIC DNA]</scope>
    <source>
        <strain evidence="2 3">ATCC 51230</strain>
    </source>
</reference>
<dbReference type="Proteomes" id="UP000009887">
    <property type="component" value="Unassembled WGS sequence"/>
</dbReference>
<sequence length="98" mass="10612">MPNRLAQRFASPAECRDLREPRALGDAGVGADAIGQGMIDKRDHELVARVKPLSGPEVAIKAETGDLPDMVAGRDRTSAQMREDVREDMGPVCLQQPC</sequence>
<dbReference type="EMBL" id="AGZU01000008">
    <property type="protein sequence ID" value="EKU74946.1"/>
    <property type="molecule type" value="Genomic_DNA"/>
</dbReference>
<keyword evidence="3" id="KW-1185">Reference proteome</keyword>
<feature type="compositionally biased region" description="Basic and acidic residues" evidence="1">
    <location>
        <begin position="72"/>
        <end position="89"/>
    </location>
</feature>
<gene>
    <name evidence="2" type="ORF">HMPREF9718_02474</name>
</gene>
<protein>
    <submittedName>
        <fullName evidence="2">Uncharacterized protein</fullName>
    </submittedName>
</protein>
<accession>K9CVN1</accession>
<comment type="caution">
    <text evidence="2">The sequence shown here is derived from an EMBL/GenBank/DDBJ whole genome shotgun (WGS) entry which is preliminary data.</text>
</comment>
<evidence type="ECO:0000313" key="3">
    <source>
        <dbReference type="Proteomes" id="UP000009887"/>
    </source>
</evidence>
<dbReference type="PATRIC" id="fig|883163.3.peg.2526"/>
<dbReference type="HOGENOM" id="CLU_2332228_0_0_5"/>
<evidence type="ECO:0000256" key="1">
    <source>
        <dbReference type="SAM" id="MobiDB-lite"/>
    </source>
</evidence>